<evidence type="ECO:0000259" key="2">
    <source>
        <dbReference type="Pfam" id="PF01575"/>
    </source>
</evidence>
<feature type="domain" description="MaoC-like" evidence="2">
    <location>
        <begin position="16"/>
        <end position="113"/>
    </location>
</feature>
<dbReference type="Gene3D" id="3.10.129.10">
    <property type="entry name" value="Hotdog Thioesterase"/>
    <property type="match status" value="1"/>
</dbReference>
<keyword evidence="4" id="KW-1185">Reference proteome</keyword>
<protein>
    <submittedName>
        <fullName evidence="3">Acyl dehydratase</fullName>
    </submittedName>
</protein>
<dbReference type="Pfam" id="PF01575">
    <property type="entry name" value="MaoC_dehydratas"/>
    <property type="match status" value="1"/>
</dbReference>
<dbReference type="Proteomes" id="UP000589626">
    <property type="component" value="Unassembled WGS sequence"/>
</dbReference>
<comment type="caution">
    <text evidence="3">The sequence shown here is derived from an EMBL/GenBank/DDBJ whole genome shotgun (WGS) entry which is preliminary data.</text>
</comment>
<reference evidence="3 4" key="1">
    <citation type="submission" date="2020-08" db="EMBL/GenBank/DDBJ databases">
        <title>Sequencing the genomes of 1000 actinobacteria strains.</title>
        <authorList>
            <person name="Klenk H.-P."/>
        </authorList>
    </citation>
    <scope>NUCLEOTIDE SEQUENCE [LARGE SCALE GENOMIC DNA]</scope>
    <source>
        <strain evidence="3 4">DSM 105498</strain>
    </source>
</reference>
<evidence type="ECO:0000313" key="3">
    <source>
        <dbReference type="EMBL" id="MBB3043177.1"/>
    </source>
</evidence>
<sequence length="152" mass="16104">MSDRSAVEVGSPIPPLQVTVDPEKMKVMAALLSDPTPIHFDTRALAALGMDERPVNQGPLNMGYLQTMLARWAGGRDRVLDFRVRFLGNVLAGDVVRAHGVVTEVSDGDRGRVATCDIALDVVGGAVALSGTAEVLLDEAPAVPSTRDQELT</sequence>
<comment type="similarity">
    <text evidence="1">Belongs to the enoyl-CoA hydratase/isomerase family.</text>
</comment>
<name>A0A7W4VWQ2_9ACTN</name>
<dbReference type="InterPro" id="IPR002539">
    <property type="entry name" value="MaoC-like_dom"/>
</dbReference>
<proteinExistence type="inferred from homology"/>
<organism evidence="3 4">
    <name type="scientific">Nocardioides soli</name>
    <dbReference type="NCBI Taxonomy" id="1036020"/>
    <lineage>
        <taxon>Bacteria</taxon>
        <taxon>Bacillati</taxon>
        <taxon>Actinomycetota</taxon>
        <taxon>Actinomycetes</taxon>
        <taxon>Propionibacteriales</taxon>
        <taxon>Nocardioidaceae</taxon>
        <taxon>Nocardioides</taxon>
    </lineage>
</organism>
<dbReference type="RefSeq" id="WP_183593062.1">
    <property type="nucleotide sequence ID" value="NZ_JACHWR010000002.1"/>
</dbReference>
<dbReference type="AlphaFoldDB" id="A0A7W4VWQ2"/>
<dbReference type="SUPFAM" id="SSF54637">
    <property type="entry name" value="Thioesterase/thiol ester dehydrase-isomerase"/>
    <property type="match status" value="1"/>
</dbReference>
<accession>A0A7W4VWQ2</accession>
<dbReference type="CDD" id="cd03441">
    <property type="entry name" value="R_hydratase_like"/>
    <property type="match status" value="1"/>
</dbReference>
<evidence type="ECO:0000256" key="1">
    <source>
        <dbReference type="ARBA" id="ARBA00005254"/>
    </source>
</evidence>
<gene>
    <name evidence="3" type="ORF">FHU40_002995</name>
</gene>
<evidence type="ECO:0000313" key="4">
    <source>
        <dbReference type="Proteomes" id="UP000589626"/>
    </source>
</evidence>
<dbReference type="EMBL" id="JACHWR010000002">
    <property type="protein sequence ID" value="MBB3043177.1"/>
    <property type="molecule type" value="Genomic_DNA"/>
</dbReference>
<dbReference type="InterPro" id="IPR029069">
    <property type="entry name" value="HotDog_dom_sf"/>
</dbReference>